<dbReference type="GO" id="GO:0007165">
    <property type="term" value="P:signal transduction"/>
    <property type="evidence" value="ECO:0007669"/>
    <property type="project" value="InterPro"/>
</dbReference>
<keyword evidence="5" id="KW-1185">Reference proteome</keyword>
<evidence type="ECO:0000256" key="1">
    <source>
        <dbReference type="SAM" id="Phobius"/>
    </source>
</evidence>
<keyword evidence="1" id="KW-0812">Transmembrane</keyword>
<keyword evidence="1" id="KW-0472">Membrane</keyword>
<feature type="domain" description="SEFIR" evidence="3">
    <location>
        <begin position="5"/>
        <end position="139"/>
    </location>
</feature>
<reference evidence="4 5" key="1">
    <citation type="submission" date="2019-09" db="EMBL/GenBank/DDBJ databases">
        <title>Genome sequence and assembly of Taibaiella sp.</title>
        <authorList>
            <person name="Chhetri G."/>
        </authorList>
    </citation>
    <scope>NUCLEOTIDE SEQUENCE [LARGE SCALE GENOMIC DNA]</scope>
    <source>
        <strain evidence="4 5">KVB11</strain>
    </source>
</reference>
<dbReference type="InterPro" id="IPR000157">
    <property type="entry name" value="TIR_dom"/>
</dbReference>
<evidence type="ECO:0000313" key="5">
    <source>
        <dbReference type="Proteomes" id="UP000323632"/>
    </source>
</evidence>
<gene>
    <name evidence="4" type="ORF">F0919_10950</name>
</gene>
<dbReference type="PROSITE" id="PS51534">
    <property type="entry name" value="SEFIR"/>
    <property type="match status" value="1"/>
</dbReference>
<evidence type="ECO:0000259" key="3">
    <source>
        <dbReference type="PROSITE" id="PS51534"/>
    </source>
</evidence>
<dbReference type="Gene3D" id="3.40.50.10140">
    <property type="entry name" value="Toll/interleukin-1 receptor homology (TIR) domain"/>
    <property type="match status" value="1"/>
</dbReference>
<sequence>MNTDKIKVFISYTWDNEKHMEWVLRLAKKLEEDMLINVVLDRERMYAGGNLNHFADKHINEADKIIVIFTKEYKVKAVNRRDAAGYEYSIINTIISRNIAAQQKVIPVLKKGSVDASIPEFMQAFLHIDFRNPGQFVSKYKELQYAIGKENGNTIVPLPAIPWYVNKRKYLAIAAMLGFALVIIATSYYRTVFPLLTKKDDVKNATFITPKGDSRQVSPKDSIKHRESVRINPGYPASTAVNKHNYSDVNASCCTLVKGEGKFGFVDSKGRDINGASTVQFKYSSAEEFNEGLAKVGNNSRYGFIDKHGNAVIPMQYEAAESFSDGKANVRKNGHWYYIDKNNNCVKDCPPPDM</sequence>
<protein>
    <submittedName>
        <fullName evidence="4">TIR domain-containing protein</fullName>
    </submittedName>
</protein>
<keyword evidence="1" id="KW-1133">Transmembrane helix</keyword>
<dbReference type="PROSITE" id="PS50104">
    <property type="entry name" value="TIR"/>
    <property type="match status" value="1"/>
</dbReference>
<dbReference type="PANTHER" id="PTHR37841:SF1">
    <property type="entry name" value="DUF3298 DOMAIN-CONTAINING PROTEIN"/>
    <property type="match status" value="1"/>
</dbReference>
<proteinExistence type="predicted"/>
<comment type="caution">
    <text evidence="4">The sequence shown here is derived from an EMBL/GenBank/DDBJ whole genome shotgun (WGS) entry which is preliminary data.</text>
</comment>
<dbReference type="AlphaFoldDB" id="A0A5M6CIS5"/>
<dbReference type="PANTHER" id="PTHR37841">
    <property type="entry name" value="GLR2918 PROTEIN"/>
    <property type="match status" value="1"/>
</dbReference>
<evidence type="ECO:0000313" key="4">
    <source>
        <dbReference type="EMBL" id="KAA5535101.1"/>
    </source>
</evidence>
<dbReference type="Proteomes" id="UP000323632">
    <property type="component" value="Unassembled WGS sequence"/>
</dbReference>
<dbReference type="InterPro" id="IPR032774">
    <property type="entry name" value="WG_beta_rep"/>
</dbReference>
<feature type="domain" description="TIR" evidence="2">
    <location>
        <begin position="4"/>
        <end position="147"/>
    </location>
</feature>
<dbReference type="InterPro" id="IPR035897">
    <property type="entry name" value="Toll_tir_struct_dom_sf"/>
</dbReference>
<organism evidence="4 5">
    <name type="scientific">Taibaiella lutea</name>
    <dbReference type="NCBI Taxonomy" id="2608001"/>
    <lineage>
        <taxon>Bacteria</taxon>
        <taxon>Pseudomonadati</taxon>
        <taxon>Bacteroidota</taxon>
        <taxon>Chitinophagia</taxon>
        <taxon>Chitinophagales</taxon>
        <taxon>Chitinophagaceae</taxon>
        <taxon>Taibaiella</taxon>
    </lineage>
</organism>
<dbReference type="SUPFAM" id="SSF52200">
    <property type="entry name" value="Toll/Interleukin receptor TIR domain"/>
    <property type="match status" value="1"/>
</dbReference>
<dbReference type="Pfam" id="PF14903">
    <property type="entry name" value="WG_beta_rep"/>
    <property type="match status" value="1"/>
</dbReference>
<evidence type="ECO:0000259" key="2">
    <source>
        <dbReference type="PROSITE" id="PS50104"/>
    </source>
</evidence>
<dbReference type="RefSeq" id="WP_150032780.1">
    <property type="nucleotide sequence ID" value="NZ_VWSH01000002.1"/>
</dbReference>
<feature type="transmembrane region" description="Helical" evidence="1">
    <location>
        <begin position="170"/>
        <end position="189"/>
    </location>
</feature>
<name>A0A5M6CIS5_9BACT</name>
<dbReference type="SUPFAM" id="SSF69360">
    <property type="entry name" value="Cell wall binding repeat"/>
    <property type="match status" value="1"/>
</dbReference>
<accession>A0A5M6CIS5</accession>
<dbReference type="InterPro" id="IPR013568">
    <property type="entry name" value="SEFIR_dom"/>
</dbReference>
<dbReference type="Pfam" id="PF13676">
    <property type="entry name" value="TIR_2"/>
    <property type="match status" value="1"/>
</dbReference>
<dbReference type="EMBL" id="VWSH01000002">
    <property type="protein sequence ID" value="KAA5535101.1"/>
    <property type="molecule type" value="Genomic_DNA"/>
</dbReference>